<gene>
    <name evidence="1" type="ORF">NEIFLAOT_01355</name>
</gene>
<evidence type="ECO:0000313" key="1">
    <source>
        <dbReference type="EMBL" id="EEG33647.1"/>
    </source>
</evidence>
<dbReference type="EMBL" id="ACEN01000062">
    <property type="protein sequence ID" value="EEG33647.1"/>
    <property type="molecule type" value="Genomic_DNA"/>
</dbReference>
<dbReference type="RefSeq" id="WP_003680581.1">
    <property type="nucleotide sequence ID" value="NZ_ACEN01000062.1"/>
</dbReference>
<dbReference type="GeneID" id="49971291"/>
<dbReference type="REBASE" id="32190">
    <property type="entry name" value="NflHII"/>
</dbReference>
<comment type="caution">
    <text evidence="1">The sequence shown here is derived from an EMBL/GenBank/DDBJ whole genome shotgun (WGS) entry which is preliminary data.</text>
</comment>
<organism evidence="1 2">
    <name type="scientific">Neisseria flavescens NRL30031/H210</name>
    <dbReference type="NCBI Taxonomy" id="546264"/>
    <lineage>
        <taxon>Bacteria</taxon>
        <taxon>Pseudomonadati</taxon>
        <taxon>Pseudomonadota</taxon>
        <taxon>Betaproteobacteria</taxon>
        <taxon>Neisseriales</taxon>
        <taxon>Neisseriaceae</taxon>
        <taxon>Neisseria</taxon>
    </lineage>
</organism>
<evidence type="ECO:0000313" key="2">
    <source>
        <dbReference type="Proteomes" id="UP000004457"/>
    </source>
</evidence>
<dbReference type="Pfam" id="PF09561">
    <property type="entry name" value="RE_HpaII"/>
    <property type="match status" value="1"/>
</dbReference>
<name>C0EN25_NEIFL</name>
<keyword evidence="1" id="KW-0540">Nuclease</keyword>
<accession>C0EN25</accession>
<dbReference type="Proteomes" id="UP000004457">
    <property type="component" value="Unassembled WGS sequence"/>
</dbReference>
<proteinExistence type="predicted"/>
<keyword evidence="1" id="KW-0378">Hydrolase</keyword>
<keyword evidence="2" id="KW-1185">Reference proteome</keyword>
<dbReference type="InterPro" id="IPR019062">
    <property type="entry name" value="Restrct_endonuc_II_HpaII"/>
</dbReference>
<dbReference type="GO" id="GO:0004519">
    <property type="term" value="F:endonuclease activity"/>
    <property type="evidence" value="ECO:0007669"/>
    <property type="project" value="UniProtKB-KW"/>
</dbReference>
<protein>
    <submittedName>
        <fullName evidence="1">HpaII restriction endonuclease</fullName>
    </submittedName>
</protein>
<keyword evidence="1" id="KW-0255">Endonuclease</keyword>
<sequence length="377" mass="42610">MTHFSGNKGEWSELYVLLKLLSDRALALGGNGKANIASILLPIIEVIRNEQNGKNQYCYDPNNRNNIQISIAGKNKSFIVPIVEFTGNAKKLLKNILDGKVKGTFTVDNDLEIFLRKIGCTRVREDSKSKSDIYVKVHDSRSGFSPLLGFSVKSELAGAPTLFNASGATNFTFKIENWDSSNTEKVNNIFSKRKKKDGTFAADVKGRVREILRLGGDLEFVKTDNRIFLGNLVLIDSKLPEILACLIKTYYSDSENRVALIDLIETVSTENPCNFVMDFNHQFYNYKIKKLLCESALGMRPAEVWHGTYDATGGYIVVKEDGNLVCYHIYNRNDFEEYLLINNKMETPSSEKHGFGKIYENNGGYFIKLNLQIRFIK</sequence>
<dbReference type="eggNOG" id="ENOG502Z803">
    <property type="taxonomic scope" value="Bacteria"/>
</dbReference>
<dbReference type="AlphaFoldDB" id="C0EN25"/>
<reference evidence="1 2" key="1">
    <citation type="submission" date="2009-01" db="EMBL/GenBank/DDBJ databases">
        <authorList>
            <person name="Fulton L."/>
            <person name="Clifton S."/>
            <person name="Chinwalla A.T."/>
            <person name="Mitreva M."/>
            <person name="Sodergren E."/>
            <person name="Weinstock G."/>
            <person name="Clifton S."/>
            <person name="Dooling D.J."/>
            <person name="Fulton B."/>
            <person name="Minx P."/>
            <person name="Pepin K.H."/>
            <person name="Johnson M."/>
            <person name="Bhonagiri V."/>
            <person name="Nash W.E."/>
            <person name="Mardis E.R."/>
            <person name="Wilson R.K."/>
        </authorList>
    </citation>
    <scope>NUCLEOTIDE SEQUENCE [LARGE SCALE GENOMIC DNA]</scope>
    <source>
        <strain evidence="1 2">NRL30031/H210</strain>
    </source>
</reference>